<evidence type="ECO:0000313" key="3">
    <source>
        <dbReference type="Proteomes" id="UP001176059"/>
    </source>
</evidence>
<dbReference type="GO" id="GO:0008483">
    <property type="term" value="F:transaminase activity"/>
    <property type="evidence" value="ECO:0007669"/>
    <property type="project" value="UniProtKB-KW"/>
</dbReference>
<accession>A0AA38JIR7</accession>
<dbReference type="InterPro" id="IPR001544">
    <property type="entry name" value="Aminotrans_IV"/>
</dbReference>
<dbReference type="InterPro" id="IPR050571">
    <property type="entry name" value="Class-IV_PLP-Dep_Aminotrnsfr"/>
</dbReference>
<keyword evidence="2" id="KW-0032">Aminotransferase</keyword>
<comment type="similarity">
    <text evidence="1">Belongs to the class-IV pyridoxal-phosphate-dependent aminotransferase family.</text>
</comment>
<comment type="caution">
    <text evidence="2">The sequence shown here is derived from an EMBL/GenBank/DDBJ whole genome shotgun (WGS) entry which is preliminary data.</text>
</comment>
<dbReference type="InterPro" id="IPR043131">
    <property type="entry name" value="BCAT-like_N"/>
</dbReference>
<dbReference type="SUPFAM" id="SSF56752">
    <property type="entry name" value="D-aminoacid aminotransferase-like PLP-dependent enzymes"/>
    <property type="match status" value="1"/>
</dbReference>
<dbReference type="AlphaFoldDB" id="A0AA38JIR7"/>
<protein>
    <submittedName>
        <fullName evidence="2">Aminotransferase</fullName>
    </submittedName>
</protein>
<dbReference type="Gene3D" id="3.20.10.10">
    <property type="entry name" value="D-amino Acid Aminotransferase, subunit A, domain 2"/>
    <property type="match status" value="1"/>
</dbReference>
<reference evidence="2" key="1">
    <citation type="submission" date="2022-08" db="EMBL/GenBank/DDBJ databases">
        <authorList>
            <consortium name="DOE Joint Genome Institute"/>
            <person name="Min B."/>
            <person name="Sierra-Patev S."/>
            <person name="Naranjo-Ortiz M."/>
            <person name="Looney B."/>
            <person name="Konkel Z."/>
            <person name="Slot J.C."/>
            <person name="Sakamoto Y."/>
            <person name="Steenwyk J.L."/>
            <person name="Rokas A."/>
            <person name="Carro J."/>
            <person name="Camarero S."/>
            <person name="Ferreira P."/>
            <person name="Molpeceres G."/>
            <person name="Ruiz-duenas F.J."/>
            <person name="Serrano A."/>
            <person name="Henrissat B."/>
            <person name="Drula E."/>
            <person name="Hughes K.W."/>
            <person name="Mata J.L."/>
            <person name="Ishikawa N.K."/>
            <person name="Vargas-Isla R."/>
            <person name="Ushijima S."/>
            <person name="Smith C.A."/>
            <person name="Ahrendt S."/>
            <person name="Andreopoulos W."/>
            <person name="He G."/>
            <person name="LaButti K."/>
            <person name="Lipzen A."/>
            <person name="Ng V."/>
            <person name="Riley R."/>
            <person name="Sandor L."/>
            <person name="Barry K."/>
            <person name="Martinez A.T."/>
            <person name="Xiao Y."/>
            <person name="Gibbons J.G."/>
            <person name="Terashima K."/>
            <person name="Hibbett D.S."/>
            <person name="Grigoriev I.V."/>
        </authorList>
    </citation>
    <scope>NUCLEOTIDE SEQUENCE</scope>
    <source>
        <strain evidence="2">ET3784</strain>
    </source>
</reference>
<dbReference type="InterPro" id="IPR036038">
    <property type="entry name" value="Aminotransferase-like"/>
</dbReference>
<gene>
    <name evidence="2" type="ORF">DFJ43DRAFT_353994</name>
</gene>
<evidence type="ECO:0000313" key="2">
    <source>
        <dbReference type="EMBL" id="KAJ3731983.1"/>
    </source>
</evidence>
<reference evidence="2" key="2">
    <citation type="journal article" date="2023" name="Proc. Natl. Acad. Sci. U.S.A.">
        <title>A global phylogenomic analysis of the shiitake genus Lentinula.</title>
        <authorList>
            <person name="Sierra-Patev S."/>
            <person name="Min B."/>
            <person name="Naranjo-Ortiz M."/>
            <person name="Looney B."/>
            <person name="Konkel Z."/>
            <person name="Slot J.C."/>
            <person name="Sakamoto Y."/>
            <person name="Steenwyk J.L."/>
            <person name="Rokas A."/>
            <person name="Carro J."/>
            <person name="Camarero S."/>
            <person name="Ferreira P."/>
            <person name="Molpeceres G."/>
            <person name="Ruiz-Duenas F.J."/>
            <person name="Serrano A."/>
            <person name="Henrissat B."/>
            <person name="Drula E."/>
            <person name="Hughes K.W."/>
            <person name="Mata J.L."/>
            <person name="Ishikawa N.K."/>
            <person name="Vargas-Isla R."/>
            <person name="Ushijima S."/>
            <person name="Smith C.A."/>
            <person name="Donoghue J."/>
            <person name="Ahrendt S."/>
            <person name="Andreopoulos W."/>
            <person name="He G."/>
            <person name="LaButti K."/>
            <person name="Lipzen A."/>
            <person name="Ng V."/>
            <person name="Riley R."/>
            <person name="Sandor L."/>
            <person name="Barry K."/>
            <person name="Martinez A.T."/>
            <person name="Xiao Y."/>
            <person name="Gibbons J.G."/>
            <person name="Terashima K."/>
            <person name="Grigoriev I.V."/>
            <person name="Hibbett D."/>
        </authorList>
    </citation>
    <scope>NUCLEOTIDE SEQUENCE</scope>
    <source>
        <strain evidence="2">ET3784</strain>
    </source>
</reference>
<dbReference type="Pfam" id="PF01063">
    <property type="entry name" value="Aminotran_4"/>
    <property type="match status" value="1"/>
</dbReference>
<sequence>MYFLLSSTRYDEILRQFEWNNDTDGSSPFFLLGYHFDRLLDASEQHGWHETKRSLSYACLKEKCREKVEREGKDQAYKVRITLSKEGEIEVAVSPVVPFRTDPMGLARFNPMLDAPPEDSTITVHLDSMRTSSSLFTRTKTTYRVLYDEARARAKIVSPTSEVVLFNDNLEITEASISNVSFFRAGRWLTPTTSTGCLPGVLRKWLLEKKVIDEDYDKQLSTVVISEGDWVLLSNGVHGCRLGRITMVQ</sequence>
<keyword evidence="3" id="KW-1185">Reference proteome</keyword>
<dbReference type="GO" id="GO:0046394">
    <property type="term" value="P:carboxylic acid biosynthetic process"/>
    <property type="evidence" value="ECO:0007669"/>
    <property type="project" value="UniProtKB-ARBA"/>
</dbReference>
<dbReference type="PANTHER" id="PTHR42743:SF11">
    <property type="entry name" value="AMINODEOXYCHORISMATE LYASE"/>
    <property type="match status" value="1"/>
</dbReference>
<dbReference type="Gene3D" id="3.30.470.10">
    <property type="match status" value="1"/>
</dbReference>
<dbReference type="PANTHER" id="PTHR42743">
    <property type="entry name" value="AMINO-ACID AMINOTRANSFERASE"/>
    <property type="match status" value="1"/>
</dbReference>
<dbReference type="EMBL" id="JANVFO010000027">
    <property type="protein sequence ID" value="KAJ3731983.1"/>
    <property type="molecule type" value="Genomic_DNA"/>
</dbReference>
<organism evidence="2 3">
    <name type="scientific">Lentinula guzmanii</name>
    <dbReference type="NCBI Taxonomy" id="2804957"/>
    <lineage>
        <taxon>Eukaryota</taxon>
        <taxon>Fungi</taxon>
        <taxon>Dikarya</taxon>
        <taxon>Basidiomycota</taxon>
        <taxon>Agaricomycotina</taxon>
        <taxon>Agaricomycetes</taxon>
        <taxon>Agaricomycetidae</taxon>
        <taxon>Agaricales</taxon>
        <taxon>Marasmiineae</taxon>
        <taxon>Omphalotaceae</taxon>
        <taxon>Lentinula</taxon>
    </lineage>
</organism>
<evidence type="ECO:0000256" key="1">
    <source>
        <dbReference type="ARBA" id="ARBA00009320"/>
    </source>
</evidence>
<dbReference type="Proteomes" id="UP001176059">
    <property type="component" value="Unassembled WGS sequence"/>
</dbReference>
<name>A0AA38JIR7_9AGAR</name>
<keyword evidence="2" id="KW-0808">Transferase</keyword>
<dbReference type="InterPro" id="IPR043132">
    <property type="entry name" value="BCAT-like_C"/>
</dbReference>
<proteinExistence type="inferred from homology"/>